<keyword evidence="7" id="KW-1133">Transmembrane helix</keyword>
<evidence type="ECO:0000256" key="1">
    <source>
        <dbReference type="ARBA" id="ARBA00022617"/>
    </source>
</evidence>
<dbReference type="Pfam" id="PF00067">
    <property type="entry name" value="p450"/>
    <property type="match status" value="1"/>
</dbReference>
<protein>
    <recommendedName>
        <fullName evidence="10">Cytochrome P450</fullName>
    </recommendedName>
</protein>
<keyword evidence="1 6" id="KW-0349">Heme</keyword>
<evidence type="ECO:0000256" key="6">
    <source>
        <dbReference type="RuleBase" id="RU000461"/>
    </source>
</evidence>
<comment type="caution">
    <text evidence="8">The sequence shown here is derived from an EMBL/GenBank/DDBJ whole genome shotgun (WGS) entry which is preliminary data.</text>
</comment>
<dbReference type="CDD" id="cd20654">
    <property type="entry name" value="CYP82"/>
    <property type="match status" value="1"/>
</dbReference>
<dbReference type="Gene3D" id="1.10.630.10">
    <property type="entry name" value="Cytochrome P450"/>
    <property type="match status" value="1"/>
</dbReference>
<evidence type="ECO:0008006" key="10">
    <source>
        <dbReference type="Google" id="ProtNLM"/>
    </source>
</evidence>
<evidence type="ECO:0000256" key="3">
    <source>
        <dbReference type="ARBA" id="ARBA00023002"/>
    </source>
</evidence>
<evidence type="ECO:0000256" key="2">
    <source>
        <dbReference type="ARBA" id="ARBA00022723"/>
    </source>
</evidence>
<dbReference type="PANTHER" id="PTHR47947">
    <property type="entry name" value="CYTOCHROME P450 82C3-RELATED"/>
    <property type="match status" value="1"/>
</dbReference>
<name>A0ABQ9LU28_HEVBR</name>
<keyword evidence="4 6" id="KW-0408">Iron</keyword>
<dbReference type="Proteomes" id="UP001174677">
    <property type="component" value="Chromosome 10"/>
</dbReference>
<accession>A0ABQ9LU28</accession>
<dbReference type="EMBL" id="JARPOI010000010">
    <property type="protein sequence ID" value="KAJ9170153.1"/>
    <property type="molecule type" value="Genomic_DNA"/>
</dbReference>
<gene>
    <name evidence="8" type="ORF">P3X46_018281</name>
</gene>
<keyword evidence="7" id="KW-0812">Transmembrane</keyword>
<keyword evidence="2 6" id="KW-0479">Metal-binding</keyword>
<comment type="similarity">
    <text evidence="6">Belongs to the cytochrome P450 family.</text>
</comment>
<reference evidence="8 9" key="1">
    <citation type="journal article" date="2023" name="Plant Biotechnol. J.">
        <title>Chromosome-level wild Hevea brasiliensis genome provides new tools for genomic-assisted breeding and valuable loci to elevate rubber yield.</title>
        <authorList>
            <person name="Cheng H."/>
            <person name="Song X."/>
            <person name="Hu Y."/>
            <person name="Wu T."/>
            <person name="Yang Q."/>
            <person name="An Z."/>
            <person name="Feng S."/>
            <person name="Deng Z."/>
            <person name="Wu W."/>
            <person name="Zeng X."/>
            <person name="Tu M."/>
            <person name="Wang X."/>
            <person name="Huang H."/>
        </authorList>
    </citation>
    <scope>NUCLEOTIDE SEQUENCE [LARGE SCALE GENOMIC DNA]</scope>
    <source>
        <strain evidence="8">MT/VB/25A 57/8</strain>
    </source>
</reference>
<sequence>MEILFPYVNTITAGLIALLLFAYCYAVRRSVVAKKRQAPKPDGAWPLIGHLPLLAGSQLPHIMLGNLADKYGPIFTLQIGVHKALVVSSWEVAKELFTSNDIATANRPNFTAAKYLSYDGVMFSFCTIWRLLARMRKLITLELLSSRQLELLKHVRVSEIGTFLKELHRCWTHKKIGSGHVLVDLKQRFSDLGLNVILRLIVGKRYSGATAGDDRKEAERCHKAMRELFHFMGLFRGMKRTAKELDDLLGEWLEEHRTKRNSGDVANEKQDFMSVMLSVLERTHVGGFDSDTINKSTCLNLILGGSETTAVVLTWTISLLLNNRNTLKKVQEELDTMVGRDRLVNESDISKMIYLQAIVKESLRLYPPAPLSGPREITENCTISGYHVKKGTWLLTNLWKIHIDPRIWPDPLEFKPERFLTSHKNIDVRGQNFELIPFGSGRRGCPGTSFGLQMVAIGLASFLQAFEISNPTSSPIDMTGSFGITNIKATPLQVLLLPRLSPEFYNLY</sequence>
<evidence type="ECO:0000313" key="8">
    <source>
        <dbReference type="EMBL" id="KAJ9170153.1"/>
    </source>
</evidence>
<evidence type="ECO:0000256" key="7">
    <source>
        <dbReference type="SAM" id="Phobius"/>
    </source>
</evidence>
<dbReference type="SUPFAM" id="SSF48264">
    <property type="entry name" value="Cytochrome P450"/>
    <property type="match status" value="1"/>
</dbReference>
<keyword evidence="3 6" id="KW-0560">Oxidoreductase</keyword>
<evidence type="ECO:0000256" key="4">
    <source>
        <dbReference type="ARBA" id="ARBA00023004"/>
    </source>
</evidence>
<organism evidence="8 9">
    <name type="scientific">Hevea brasiliensis</name>
    <name type="common">Para rubber tree</name>
    <name type="synonym">Siphonia brasiliensis</name>
    <dbReference type="NCBI Taxonomy" id="3981"/>
    <lineage>
        <taxon>Eukaryota</taxon>
        <taxon>Viridiplantae</taxon>
        <taxon>Streptophyta</taxon>
        <taxon>Embryophyta</taxon>
        <taxon>Tracheophyta</taxon>
        <taxon>Spermatophyta</taxon>
        <taxon>Magnoliopsida</taxon>
        <taxon>eudicotyledons</taxon>
        <taxon>Gunneridae</taxon>
        <taxon>Pentapetalae</taxon>
        <taxon>rosids</taxon>
        <taxon>fabids</taxon>
        <taxon>Malpighiales</taxon>
        <taxon>Euphorbiaceae</taxon>
        <taxon>Crotonoideae</taxon>
        <taxon>Micrandreae</taxon>
        <taxon>Hevea</taxon>
    </lineage>
</organism>
<dbReference type="InterPro" id="IPR036396">
    <property type="entry name" value="Cyt_P450_sf"/>
</dbReference>
<keyword evidence="5 6" id="KW-0503">Monooxygenase</keyword>
<proteinExistence type="inferred from homology"/>
<keyword evidence="7" id="KW-0472">Membrane</keyword>
<evidence type="ECO:0000313" key="9">
    <source>
        <dbReference type="Proteomes" id="UP001174677"/>
    </source>
</evidence>
<dbReference type="InterPro" id="IPR017972">
    <property type="entry name" value="Cyt_P450_CS"/>
</dbReference>
<dbReference type="InterPro" id="IPR002401">
    <property type="entry name" value="Cyt_P450_E_grp-I"/>
</dbReference>
<keyword evidence="9" id="KW-1185">Reference proteome</keyword>
<dbReference type="InterPro" id="IPR001128">
    <property type="entry name" value="Cyt_P450"/>
</dbReference>
<dbReference type="InterPro" id="IPR050651">
    <property type="entry name" value="Plant_Cytochrome_P450_Monoox"/>
</dbReference>
<dbReference type="PROSITE" id="PS00086">
    <property type="entry name" value="CYTOCHROME_P450"/>
    <property type="match status" value="1"/>
</dbReference>
<dbReference type="PRINTS" id="PR00385">
    <property type="entry name" value="P450"/>
</dbReference>
<feature type="transmembrane region" description="Helical" evidence="7">
    <location>
        <begin position="6"/>
        <end position="26"/>
    </location>
</feature>
<evidence type="ECO:0000256" key="5">
    <source>
        <dbReference type="ARBA" id="ARBA00023033"/>
    </source>
</evidence>
<dbReference type="PRINTS" id="PR00463">
    <property type="entry name" value="EP450I"/>
</dbReference>
<dbReference type="PANTHER" id="PTHR47947:SF49">
    <property type="entry name" value="CYTOCHROME P450 FAMILY PROTEIN"/>
    <property type="match status" value="1"/>
</dbReference>